<reference evidence="4 5" key="1">
    <citation type="journal article" date="2011" name="PLoS Pathog.">
        <title>Dynamic evolution of pathogenicity revealed by sequencing and comparative genomics of 19 Pseudomonas syringae isolates.</title>
        <authorList>
            <person name="Baltrus D.A."/>
            <person name="Nishimura M.T."/>
            <person name="Romanchuk A."/>
            <person name="Chang J.H."/>
            <person name="Mukhtar M.S."/>
            <person name="Cherkis K."/>
            <person name="Roach J."/>
            <person name="Grant S.R."/>
            <person name="Jones C.D."/>
            <person name="Dangl J.L."/>
        </authorList>
    </citation>
    <scope>NUCLEOTIDE SEQUENCE [LARGE SCALE GENOMIC DNA]</scope>
    <source>
        <strain evidence="4 5">ES4326</strain>
    </source>
</reference>
<dbReference type="EMBL" id="CP047260">
    <property type="protein sequence ID" value="QHE97287.1"/>
    <property type="molecule type" value="Genomic_DNA"/>
</dbReference>
<feature type="domain" description="WYL" evidence="1">
    <location>
        <begin position="128"/>
        <end position="192"/>
    </location>
</feature>
<dbReference type="RefSeq" id="WP_007249584.1">
    <property type="nucleotide sequence ID" value="NZ_CP047260.1"/>
</dbReference>
<dbReference type="InterPro" id="IPR059019">
    <property type="entry name" value="WHD_CapW"/>
</dbReference>
<dbReference type="PROSITE" id="PS52050">
    <property type="entry name" value="WYL"/>
    <property type="match status" value="1"/>
</dbReference>
<organism evidence="4 5">
    <name type="scientific">Pseudomonas syringae pv. maculicola str. ES4326</name>
    <dbReference type="NCBI Taxonomy" id="629265"/>
    <lineage>
        <taxon>Bacteria</taxon>
        <taxon>Pseudomonadati</taxon>
        <taxon>Pseudomonadota</taxon>
        <taxon>Gammaproteobacteria</taxon>
        <taxon>Pseudomonadales</taxon>
        <taxon>Pseudomonadaceae</taxon>
        <taxon>Pseudomonas</taxon>
    </lineage>
</organism>
<dbReference type="Proteomes" id="UP000003811">
    <property type="component" value="Chromosome"/>
</dbReference>
<name>A0A8T8C1V9_PSEYM</name>
<evidence type="ECO:0000259" key="2">
    <source>
        <dbReference type="Pfam" id="PF26107"/>
    </source>
</evidence>
<proteinExistence type="predicted"/>
<dbReference type="Pfam" id="PF26109">
    <property type="entry name" value="WHD_BrxR"/>
    <property type="match status" value="1"/>
</dbReference>
<protein>
    <recommendedName>
        <fullName evidence="6">WYL domain-containing protein</fullName>
    </recommendedName>
</protein>
<sequence length="284" mass="32673">MNQKAMRTGRWGQERRLEFIDFRLMWEGKVNRSDLIGFFQISMPQASLDLARYLELAPDNLTYDRTAKAYVASDDFKPILCKADSDTFLKELLWRESGALTLSESFIGWAPETAAVPFPNRHVSTPVLVGLLRTIRSKRCVVIGYQSMAHPDPADRLIIPTAFGFDGFRWHLRAYCFKSEAYKDYVLGRIYSLGDAVDCSRSIPEDTEWQTYVDLVIAPNPNYSEPRRQAIERDYEMVNGEIKIRTRIALQQYVERRLGLGKPSENVSDQHQIVLLRVEEAHSS</sequence>
<evidence type="ECO:0000259" key="3">
    <source>
        <dbReference type="Pfam" id="PF26109"/>
    </source>
</evidence>
<evidence type="ECO:0000259" key="1">
    <source>
        <dbReference type="Pfam" id="PF13280"/>
    </source>
</evidence>
<evidence type="ECO:0000313" key="4">
    <source>
        <dbReference type="EMBL" id="QHE97287.1"/>
    </source>
</evidence>
<dbReference type="Pfam" id="PF26107">
    <property type="entry name" value="BrxR_CTD"/>
    <property type="match status" value="1"/>
</dbReference>
<dbReference type="GeneID" id="64465812"/>
<gene>
    <name evidence="4" type="ORF">PMA4326_012105</name>
</gene>
<feature type="domain" description="DNA-binding transcriptional repressor CapW C-terminal dimerisation" evidence="2">
    <location>
        <begin position="213"/>
        <end position="280"/>
    </location>
</feature>
<dbReference type="InterPro" id="IPR059020">
    <property type="entry name" value="CapW_CTD"/>
</dbReference>
<evidence type="ECO:0008006" key="6">
    <source>
        <dbReference type="Google" id="ProtNLM"/>
    </source>
</evidence>
<evidence type="ECO:0000313" key="5">
    <source>
        <dbReference type="Proteomes" id="UP000003811"/>
    </source>
</evidence>
<dbReference type="AlphaFoldDB" id="A0A8T8C1V9"/>
<dbReference type="InterPro" id="IPR016634">
    <property type="entry name" value="CapW-like"/>
</dbReference>
<dbReference type="Pfam" id="PF13280">
    <property type="entry name" value="WYL"/>
    <property type="match status" value="1"/>
</dbReference>
<dbReference type="PIRSF" id="PIRSF015558">
    <property type="entry name" value="Txn_reg_DeoR_prd"/>
    <property type="match status" value="1"/>
</dbReference>
<dbReference type="InterPro" id="IPR026881">
    <property type="entry name" value="WYL_dom"/>
</dbReference>
<accession>A0A8T8C1V9</accession>
<feature type="domain" description="DNA-binding transcriptional repressor CapW winged helix-turn-helix" evidence="3">
    <location>
        <begin position="13"/>
        <end position="91"/>
    </location>
</feature>